<accession>A0A318EDR8</accession>
<evidence type="ECO:0000259" key="1">
    <source>
        <dbReference type="SMART" id="SM00849"/>
    </source>
</evidence>
<dbReference type="AlphaFoldDB" id="A0A318EDR8"/>
<dbReference type="SMART" id="SM00849">
    <property type="entry name" value="Lactamase_B"/>
    <property type="match status" value="1"/>
</dbReference>
<organism evidence="2 3">
    <name type="scientific">Sinimarinibacterium flocculans</name>
    <dbReference type="NCBI Taxonomy" id="985250"/>
    <lineage>
        <taxon>Bacteria</taxon>
        <taxon>Pseudomonadati</taxon>
        <taxon>Pseudomonadota</taxon>
        <taxon>Gammaproteobacteria</taxon>
        <taxon>Nevskiales</taxon>
        <taxon>Nevskiaceae</taxon>
        <taxon>Sinimarinibacterium</taxon>
    </lineage>
</organism>
<dbReference type="GO" id="GO:0046983">
    <property type="term" value="F:protein dimerization activity"/>
    <property type="evidence" value="ECO:0007669"/>
    <property type="project" value="InterPro"/>
</dbReference>
<evidence type="ECO:0000313" key="3">
    <source>
        <dbReference type="Proteomes" id="UP000248330"/>
    </source>
</evidence>
<dbReference type="Gene3D" id="1.25.40.880">
    <property type="entry name" value="Alkyl sulfatase, dimerisation domain"/>
    <property type="match status" value="1"/>
</dbReference>
<dbReference type="InterPro" id="IPR038536">
    <property type="entry name" value="Alkyl/aryl-sulf_dimr_sf"/>
</dbReference>
<comment type="caution">
    <text evidence="2">The sequence shown here is derived from an EMBL/GenBank/DDBJ whole genome shotgun (WGS) entry which is preliminary data.</text>
</comment>
<keyword evidence="3" id="KW-1185">Reference proteome</keyword>
<dbReference type="InterPro" id="IPR036866">
    <property type="entry name" value="RibonucZ/Hydroxyglut_hydro"/>
</dbReference>
<reference evidence="2 3" key="1">
    <citation type="submission" date="2018-04" db="EMBL/GenBank/DDBJ databases">
        <title>Genomic Encyclopedia of Type Strains, Phase IV (KMG-IV): sequencing the most valuable type-strain genomes for metagenomic binning, comparative biology and taxonomic classification.</title>
        <authorList>
            <person name="Goeker M."/>
        </authorList>
    </citation>
    <scope>NUCLEOTIDE SEQUENCE [LARGE SCALE GENOMIC DNA]</scope>
    <source>
        <strain evidence="2 3">DSM 104150</strain>
    </source>
</reference>
<dbReference type="InterPro" id="IPR029228">
    <property type="entry name" value="Alkyl_sulf_dimr"/>
</dbReference>
<dbReference type="SUPFAM" id="SSF56281">
    <property type="entry name" value="Metallo-hydrolase/oxidoreductase"/>
    <property type="match status" value="1"/>
</dbReference>
<dbReference type="Pfam" id="PF14863">
    <property type="entry name" value="Alkyl_sulf_dimr"/>
    <property type="match status" value="1"/>
</dbReference>
<dbReference type="Gene3D" id="3.60.15.30">
    <property type="entry name" value="Metallo-beta-lactamase domain"/>
    <property type="match status" value="1"/>
</dbReference>
<dbReference type="RefSeq" id="WP_211307275.1">
    <property type="nucleotide sequence ID" value="NZ_CAKZQT010000022.1"/>
</dbReference>
<sequence length="423" mass="45939">MSASDKQPSLASLVQAGEAQTEAVAVTDFIFMVKDISNLYLVKTADGDLLVNAGFMDSAERNRALLAPHRSGPLRRIVITQGHPDHFGGAPALRDAGTELIAQRHFTDTCADFRLLAPYFRRRSFKLWGSTIKRKGPPNAPPGMPPVIEPDVVVDREYGFEQGGRRFELLSTPGGEALDSLVVWMPDERVVFTGNLFGPVFLAVPNLVTVRGDRPRSVRRYLRALDRVRQLGAELLITGHGEPVRGAGHIRASLDRMHAAVSFIHDAVVDGMNAGKDVHTLMREIRLPETLKLGQPHGKVAWAVRSIWEEYSGWFHFDSTTELYGVPRASVDADLVELAGGADALAGRAQGHADAGRPLEALHLLDIALRVEPRCAAALSVKKAALQQLQRESAGENLSETMWLRAEIAAVDAVLAGDGAVAP</sequence>
<evidence type="ECO:0000313" key="2">
    <source>
        <dbReference type="EMBL" id="PXV68380.1"/>
    </source>
</evidence>
<name>A0A318EDR8_9GAMM</name>
<dbReference type="InterPro" id="IPR001279">
    <property type="entry name" value="Metallo-B-lactamas"/>
</dbReference>
<dbReference type="Proteomes" id="UP000248330">
    <property type="component" value="Unassembled WGS sequence"/>
</dbReference>
<dbReference type="InterPro" id="IPR052195">
    <property type="entry name" value="Bact_Alkyl/Aryl-Sulfatase"/>
</dbReference>
<protein>
    <submittedName>
        <fullName evidence="2">Alkyl sulfatase-like protein</fullName>
    </submittedName>
</protein>
<dbReference type="Pfam" id="PF00753">
    <property type="entry name" value="Lactamase_B"/>
    <property type="match status" value="1"/>
</dbReference>
<dbReference type="EMBL" id="QICN01000004">
    <property type="protein sequence ID" value="PXV68380.1"/>
    <property type="molecule type" value="Genomic_DNA"/>
</dbReference>
<gene>
    <name evidence="2" type="ORF">C8D93_10475</name>
</gene>
<proteinExistence type="predicted"/>
<dbReference type="PANTHER" id="PTHR43223">
    <property type="entry name" value="ALKYL/ARYL-SULFATASE"/>
    <property type="match status" value="1"/>
</dbReference>
<feature type="domain" description="Metallo-beta-lactamase" evidence="1">
    <location>
        <begin position="36"/>
        <end position="240"/>
    </location>
</feature>
<dbReference type="PANTHER" id="PTHR43223:SF2">
    <property type="entry name" value="METALLO-BETA-LACTAMASE DOMAIN-CONTAINING PROTEIN"/>
    <property type="match status" value="1"/>
</dbReference>